<evidence type="ECO:0000256" key="5">
    <source>
        <dbReference type="ARBA" id="ARBA00022917"/>
    </source>
</evidence>
<comment type="function">
    <text evidence="7">Aspartyl-tRNA synthetase with relaxed tRNA specificity since it is able to aspartylate not only its cognate tRNA(Asp) but also tRNA(Asn). Reaction proceeds in two steps: L-aspartate is first activated by ATP to form Asp-AMP and then transferred to the acceptor end of tRNA(Asp/Asn).</text>
</comment>
<dbReference type="GO" id="GO:0050560">
    <property type="term" value="F:aspartate-tRNA(Asn) ligase activity"/>
    <property type="evidence" value="ECO:0007669"/>
    <property type="project" value="UniProtKB-EC"/>
</dbReference>
<accession>A0A517XR86</accession>
<keyword evidence="10" id="KW-1185">Reference proteome</keyword>
<evidence type="ECO:0000256" key="2">
    <source>
        <dbReference type="ARBA" id="ARBA00022598"/>
    </source>
</evidence>
<dbReference type="InterPro" id="IPR047089">
    <property type="entry name" value="Asp-tRNA-ligase_1_N"/>
</dbReference>
<dbReference type="InterPro" id="IPR004115">
    <property type="entry name" value="GAD-like_sf"/>
</dbReference>
<dbReference type="Gene3D" id="2.40.50.140">
    <property type="entry name" value="Nucleic acid-binding proteins"/>
    <property type="match status" value="1"/>
</dbReference>
<keyword evidence="7" id="KW-0963">Cytoplasm</keyword>
<dbReference type="CDD" id="cd00777">
    <property type="entry name" value="AspRS_core"/>
    <property type="match status" value="1"/>
</dbReference>
<dbReference type="KEGG" id="uli:ETAA1_19640"/>
<dbReference type="Pfam" id="PF01336">
    <property type="entry name" value="tRNA_anti-codon"/>
    <property type="match status" value="1"/>
</dbReference>
<dbReference type="SUPFAM" id="SSF55261">
    <property type="entry name" value="GAD domain-like"/>
    <property type="match status" value="1"/>
</dbReference>
<dbReference type="InterPro" id="IPR012340">
    <property type="entry name" value="NA-bd_OB-fold"/>
</dbReference>
<keyword evidence="6 7" id="KW-0030">Aminoacyl-tRNA synthetase</keyword>
<dbReference type="Gene3D" id="3.30.930.10">
    <property type="entry name" value="Bira Bifunctional Protein, Domain 2"/>
    <property type="match status" value="1"/>
</dbReference>
<feature type="region of interest" description="Aspartate" evidence="7">
    <location>
        <begin position="204"/>
        <end position="207"/>
    </location>
</feature>
<evidence type="ECO:0000313" key="9">
    <source>
        <dbReference type="EMBL" id="QDU20021.1"/>
    </source>
</evidence>
<dbReference type="PROSITE" id="PS50862">
    <property type="entry name" value="AA_TRNA_LIGASE_II"/>
    <property type="match status" value="1"/>
</dbReference>
<dbReference type="SUPFAM" id="SSF55681">
    <property type="entry name" value="Class II aaRS and biotin synthetases"/>
    <property type="match status" value="1"/>
</dbReference>
<dbReference type="NCBIfam" id="NF001750">
    <property type="entry name" value="PRK00476.1"/>
    <property type="match status" value="1"/>
</dbReference>
<feature type="binding site" evidence="7">
    <location>
        <position position="487"/>
    </location>
    <ligand>
        <name>L-aspartate</name>
        <dbReference type="ChEBI" id="CHEBI:29991"/>
    </ligand>
</feature>
<feature type="domain" description="Aminoacyl-transfer RNA synthetases class-II family profile" evidence="8">
    <location>
        <begin position="147"/>
        <end position="607"/>
    </location>
</feature>
<dbReference type="InterPro" id="IPR004364">
    <property type="entry name" value="Aa-tRNA-synt_II"/>
</dbReference>
<keyword evidence="5 7" id="KW-0648">Protein biosynthesis</keyword>
<organism evidence="9 10">
    <name type="scientific">Urbifossiella limnaea</name>
    <dbReference type="NCBI Taxonomy" id="2528023"/>
    <lineage>
        <taxon>Bacteria</taxon>
        <taxon>Pseudomonadati</taxon>
        <taxon>Planctomycetota</taxon>
        <taxon>Planctomycetia</taxon>
        <taxon>Gemmatales</taxon>
        <taxon>Gemmataceae</taxon>
        <taxon>Urbifossiella</taxon>
    </lineage>
</organism>
<dbReference type="EMBL" id="CP036273">
    <property type="protein sequence ID" value="QDU20021.1"/>
    <property type="molecule type" value="Genomic_DNA"/>
</dbReference>
<dbReference type="GO" id="GO:0006422">
    <property type="term" value="P:aspartyl-tRNA aminoacylation"/>
    <property type="evidence" value="ECO:0007669"/>
    <property type="project" value="UniProtKB-UniRule"/>
</dbReference>
<feature type="site" description="Important for tRNA non-discrimination" evidence="7">
    <location>
        <position position="85"/>
    </location>
</feature>
<sequence>MAEWQRTHTCGELRDSHVGQTVTLNGWVLISRKFGNQVFVDLRDRYGLTQIVFEADNAELFATADKMGREWVLSVTGVVRARVAGKDRTDVATGRIEVEAKALTVLNACPPLPFSVTEFPDEEPANEDLRLQYRYLDLRRRSIQGVLTLRHRMNKAIRDYMDERGFLELETPLLGKSTPEGARDYLVPSRVFNGEFFALPQSPQLYKQLLMISGYDKYFQIARCLRDEDLRADRQPEFTQLDVEMSFVEIDNVLGLMEGLAADMLQKCHGITVPTPFPRLKYADAVLRYGSDKPDLRFGLEIVDVSDIAAESEFTVFKSVLAAGGVVRGINAKGAADRFSNSQLKPGGELPKLVEVYKAKGLAWMKAEGDKLTGSIEKFFPDAVKAKLKEKLGVQPGDLLLFVADKAELTANALGALRSHLGSALKLYVNWWEEKAAWDATEGAAAKKEKRAAKPFAMRPEHFNLLWVTDFPMFGWDDEEKRWAAIHHPFTGPMDEDVPFLESDPGKVRAKAYDLVLNGYEVGGGSIRIHRQDVQNTVFKLLGMELDEAKKRFGFLLDALQSGAPPHGGIALGLDRWCMILAGTTNIRDVIAFPKNQKARDLMTGAPAAVDARQLRDLGVKLS</sequence>
<feature type="binding site" evidence="7">
    <location>
        <begin position="226"/>
        <end position="228"/>
    </location>
    <ligand>
        <name>ATP</name>
        <dbReference type="ChEBI" id="CHEBI:30616"/>
    </ligand>
</feature>
<dbReference type="AlphaFoldDB" id="A0A517XR86"/>
<reference evidence="9 10" key="1">
    <citation type="submission" date="2019-02" db="EMBL/GenBank/DDBJ databases">
        <title>Deep-cultivation of Planctomycetes and their phenomic and genomic characterization uncovers novel biology.</title>
        <authorList>
            <person name="Wiegand S."/>
            <person name="Jogler M."/>
            <person name="Boedeker C."/>
            <person name="Pinto D."/>
            <person name="Vollmers J."/>
            <person name="Rivas-Marin E."/>
            <person name="Kohn T."/>
            <person name="Peeters S.H."/>
            <person name="Heuer A."/>
            <person name="Rast P."/>
            <person name="Oberbeckmann S."/>
            <person name="Bunk B."/>
            <person name="Jeske O."/>
            <person name="Meyerdierks A."/>
            <person name="Storesund J.E."/>
            <person name="Kallscheuer N."/>
            <person name="Luecker S."/>
            <person name="Lage O.M."/>
            <person name="Pohl T."/>
            <person name="Merkel B.J."/>
            <person name="Hornburger P."/>
            <person name="Mueller R.-W."/>
            <person name="Bruemmer F."/>
            <person name="Labrenz M."/>
            <person name="Spormann A.M."/>
            <person name="Op den Camp H."/>
            <person name="Overmann J."/>
            <person name="Amann R."/>
            <person name="Jetten M.S.M."/>
            <person name="Mascher T."/>
            <person name="Medema M.H."/>
            <person name="Devos D.P."/>
            <person name="Kaster A.-K."/>
            <person name="Ovreas L."/>
            <person name="Rohde M."/>
            <person name="Galperin M.Y."/>
            <person name="Jogler C."/>
        </authorList>
    </citation>
    <scope>NUCLEOTIDE SEQUENCE [LARGE SCALE GENOMIC DNA]</scope>
    <source>
        <strain evidence="9 10">ETA_A1</strain>
    </source>
</reference>
<dbReference type="GO" id="GO:0004815">
    <property type="term" value="F:aspartate-tRNA ligase activity"/>
    <property type="evidence" value="ECO:0007669"/>
    <property type="project" value="UniProtKB-UniRule"/>
</dbReference>
<evidence type="ECO:0000313" key="10">
    <source>
        <dbReference type="Proteomes" id="UP000319576"/>
    </source>
</evidence>
<dbReference type="Gene3D" id="3.30.1360.30">
    <property type="entry name" value="GAD-like domain"/>
    <property type="match status" value="1"/>
</dbReference>
<dbReference type="EC" id="6.1.1.23" evidence="7"/>
<dbReference type="GO" id="GO:0005737">
    <property type="term" value="C:cytoplasm"/>
    <property type="evidence" value="ECO:0007669"/>
    <property type="project" value="UniProtKB-SubCell"/>
</dbReference>
<feature type="binding site" evidence="7">
    <location>
        <begin position="573"/>
        <end position="576"/>
    </location>
    <ligand>
        <name>ATP</name>
        <dbReference type="ChEBI" id="CHEBI:30616"/>
    </ligand>
</feature>
<evidence type="ECO:0000256" key="4">
    <source>
        <dbReference type="ARBA" id="ARBA00022840"/>
    </source>
</evidence>
<comment type="similarity">
    <text evidence="1 7">Belongs to the class-II aminoacyl-tRNA synthetase family. Type 1 subfamily.</text>
</comment>
<dbReference type="InterPro" id="IPR047090">
    <property type="entry name" value="AspRS_core"/>
</dbReference>
<dbReference type="InterPro" id="IPR002312">
    <property type="entry name" value="Asp/Asn-tRNA-synth_IIb"/>
</dbReference>
<evidence type="ECO:0000256" key="6">
    <source>
        <dbReference type="ARBA" id="ARBA00023146"/>
    </source>
</evidence>
<dbReference type="Pfam" id="PF02938">
    <property type="entry name" value="GAD"/>
    <property type="match status" value="1"/>
</dbReference>
<evidence type="ECO:0000259" key="8">
    <source>
        <dbReference type="PROSITE" id="PS50862"/>
    </source>
</evidence>
<keyword evidence="3 7" id="KW-0547">Nucleotide-binding</keyword>
<feature type="binding site" evidence="7">
    <location>
        <position position="235"/>
    </location>
    <ligand>
        <name>ATP</name>
        <dbReference type="ChEBI" id="CHEBI:30616"/>
    </ligand>
</feature>
<dbReference type="PANTHER" id="PTHR22594:SF5">
    <property type="entry name" value="ASPARTATE--TRNA LIGASE, MITOCHONDRIAL"/>
    <property type="match status" value="1"/>
</dbReference>
<evidence type="ECO:0000256" key="3">
    <source>
        <dbReference type="ARBA" id="ARBA00022741"/>
    </source>
</evidence>
<dbReference type="CDD" id="cd04317">
    <property type="entry name" value="EcAspRS_like_N"/>
    <property type="match status" value="1"/>
</dbReference>
<dbReference type="RefSeq" id="WP_145236873.1">
    <property type="nucleotide sequence ID" value="NZ_CP036273.1"/>
</dbReference>
<proteinExistence type="inferred from homology"/>
<dbReference type="InterPro" id="IPR045864">
    <property type="entry name" value="aa-tRNA-synth_II/BPL/LPL"/>
</dbReference>
<dbReference type="PANTHER" id="PTHR22594">
    <property type="entry name" value="ASPARTYL/LYSYL-TRNA SYNTHETASE"/>
    <property type="match status" value="1"/>
</dbReference>
<name>A0A517XR86_9BACT</name>
<dbReference type="InterPro" id="IPR006195">
    <property type="entry name" value="aa-tRNA-synth_II"/>
</dbReference>
<dbReference type="InterPro" id="IPR004524">
    <property type="entry name" value="Asp-tRNA-ligase_1"/>
</dbReference>
<dbReference type="PRINTS" id="PR01042">
    <property type="entry name" value="TRNASYNTHASP"/>
</dbReference>
<comment type="subunit">
    <text evidence="7">Homodimer.</text>
</comment>
<feature type="binding site" evidence="7">
    <location>
        <position position="521"/>
    </location>
    <ligand>
        <name>ATP</name>
        <dbReference type="ChEBI" id="CHEBI:30616"/>
    </ligand>
</feature>
<feature type="binding site" evidence="7">
    <location>
        <position position="528"/>
    </location>
    <ligand>
        <name>L-aspartate</name>
        <dbReference type="ChEBI" id="CHEBI:29991"/>
    </ligand>
</feature>
<dbReference type="NCBIfam" id="TIGR00459">
    <property type="entry name" value="aspS_bact"/>
    <property type="match status" value="1"/>
</dbReference>
<dbReference type="Pfam" id="PF00152">
    <property type="entry name" value="tRNA-synt_2"/>
    <property type="match status" value="1"/>
</dbReference>
<protein>
    <recommendedName>
        <fullName evidence="7">Aspartate--tRNA(Asp/Asn) ligase</fullName>
        <ecNumber evidence="7">6.1.1.23</ecNumber>
    </recommendedName>
    <alternativeName>
        <fullName evidence="7">Aspartyl-tRNA synthetase</fullName>
        <shortName evidence="7">AspRS</shortName>
    </alternativeName>
    <alternativeName>
        <fullName evidence="7">Non-discriminating aspartyl-tRNA synthetase</fullName>
        <shortName evidence="7">ND-AspRS</shortName>
    </alternativeName>
</protein>
<comment type="subcellular location">
    <subcellularLocation>
        <location evidence="7">Cytoplasm</location>
    </subcellularLocation>
</comment>
<evidence type="ECO:0000256" key="1">
    <source>
        <dbReference type="ARBA" id="ARBA00006303"/>
    </source>
</evidence>
<dbReference type="SUPFAM" id="SSF50249">
    <property type="entry name" value="Nucleic acid-binding proteins"/>
    <property type="match status" value="1"/>
</dbReference>
<keyword evidence="4 7" id="KW-0067">ATP-binding</keyword>
<dbReference type="Proteomes" id="UP000319576">
    <property type="component" value="Chromosome"/>
</dbReference>
<dbReference type="InterPro" id="IPR029351">
    <property type="entry name" value="GAD_dom"/>
</dbReference>
<dbReference type="HAMAP" id="MF_00044">
    <property type="entry name" value="Asp_tRNA_synth_type1"/>
    <property type="match status" value="1"/>
</dbReference>
<comment type="caution">
    <text evidence="7">Lacks conserved residue(s) required for the propagation of feature annotation.</text>
</comment>
<feature type="binding site" evidence="7">
    <location>
        <position position="180"/>
    </location>
    <ligand>
        <name>L-aspartate</name>
        <dbReference type="ChEBI" id="CHEBI:29991"/>
    </ligand>
</feature>
<keyword evidence="2 7" id="KW-0436">Ligase</keyword>
<dbReference type="InterPro" id="IPR004365">
    <property type="entry name" value="NA-bd_OB_tRNA"/>
</dbReference>
<dbReference type="GO" id="GO:0005524">
    <property type="term" value="F:ATP binding"/>
    <property type="evidence" value="ECO:0007669"/>
    <property type="project" value="UniProtKB-UniRule"/>
</dbReference>
<comment type="catalytic activity">
    <reaction evidence="7">
        <text>tRNA(Asx) + L-aspartate + ATP = L-aspartyl-tRNA(Asx) + AMP + diphosphate</text>
        <dbReference type="Rhea" id="RHEA:18349"/>
        <dbReference type="Rhea" id="RHEA-COMP:9710"/>
        <dbReference type="Rhea" id="RHEA-COMP:9711"/>
        <dbReference type="ChEBI" id="CHEBI:29991"/>
        <dbReference type="ChEBI" id="CHEBI:30616"/>
        <dbReference type="ChEBI" id="CHEBI:33019"/>
        <dbReference type="ChEBI" id="CHEBI:78442"/>
        <dbReference type="ChEBI" id="CHEBI:78516"/>
        <dbReference type="ChEBI" id="CHEBI:456215"/>
        <dbReference type="EC" id="6.1.1.23"/>
    </reaction>
</comment>
<evidence type="ECO:0000256" key="7">
    <source>
        <dbReference type="HAMAP-Rule" id="MF_00044"/>
    </source>
</evidence>
<feature type="binding site" evidence="7">
    <location>
        <position position="226"/>
    </location>
    <ligand>
        <name>L-aspartate</name>
        <dbReference type="ChEBI" id="CHEBI:29991"/>
    </ligand>
</feature>
<dbReference type="OrthoDB" id="9802326at2"/>
<dbReference type="GO" id="GO:0003676">
    <property type="term" value="F:nucleic acid binding"/>
    <property type="evidence" value="ECO:0007669"/>
    <property type="project" value="InterPro"/>
</dbReference>
<gene>
    <name evidence="7 9" type="primary">aspS</name>
    <name evidence="9" type="ORF">ETAA1_19640</name>
</gene>